<evidence type="ECO:0000256" key="4">
    <source>
        <dbReference type="ARBA" id="ARBA00022741"/>
    </source>
</evidence>
<dbReference type="AlphaFoldDB" id="A0AAD5UIQ9"/>
<comment type="catalytic activity">
    <reaction evidence="8">
        <text>L-seryl-[protein] + ATP = O-phospho-L-seryl-[protein] + ADP + H(+)</text>
        <dbReference type="Rhea" id="RHEA:17989"/>
        <dbReference type="Rhea" id="RHEA-COMP:9863"/>
        <dbReference type="Rhea" id="RHEA-COMP:11604"/>
        <dbReference type="ChEBI" id="CHEBI:15378"/>
        <dbReference type="ChEBI" id="CHEBI:29999"/>
        <dbReference type="ChEBI" id="CHEBI:30616"/>
        <dbReference type="ChEBI" id="CHEBI:83421"/>
        <dbReference type="ChEBI" id="CHEBI:456216"/>
        <dbReference type="EC" id="2.7.11.11"/>
    </reaction>
</comment>
<dbReference type="InterPro" id="IPR000719">
    <property type="entry name" value="Prot_kinase_dom"/>
</dbReference>
<dbReference type="InterPro" id="IPR011009">
    <property type="entry name" value="Kinase-like_dom_sf"/>
</dbReference>
<dbReference type="SMART" id="SM00133">
    <property type="entry name" value="S_TK_X"/>
    <property type="match status" value="1"/>
</dbReference>
<dbReference type="Gene3D" id="1.10.510.10">
    <property type="entry name" value="Transferase(Phosphotransferase) domain 1"/>
    <property type="match status" value="1"/>
</dbReference>
<evidence type="ECO:0000256" key="5">
    <source>
        <dbReference type="ARBA" id="ARBA00022777"/>
    </source>
</evidence>
<name>A0AAD5UIQ9_9FUNG</name>
<dbReference type="InterPro" id="IPR000961">
    <property type="entry name" value="AGC-kinase_C"/>
</dbReference>
<evidence type="ECO:0000259" key="11">
    <source>
        <dbReference type="PROSITE" id="PS50011"/>
    </source>
</evidence>
<dbReference type="EC" id="2.7.11.11" evidence="1"/>
<dbReference type="PROSITE" id="PS51285">
    <property type="entry name" value="AGC_KINASE_CTER"/>
    <property type="match status" value="1"/>
</dbReference>
<feature type="binding site" evidence="9">
    <location>
        <position position="50"/>
    </location>
    <ligand>
        <name>ATP</name>
        <dbReference type="ChEBI" id="CHEBI:30616"/>
    </ligand>
</feature>
<evidence type="ECO:0000256" key="1">
    <source>
        <dbReference type="ARBA" id="ARBA00012444"/>
    </source>
</evidence>
<dbReference type="FunFam" id="1.10.510.10:FF:000005">
    <property type="entry name" value="cAMP-dependent protein kinase catalytic subunit alpha"/>
    <property type="match status" value="1"/>
</dbReference>
<evidence type="ECO:0000256" key="2">
    <source>
        <dbReference type="ARBA" id="ARBA00022527"/>
    </source>
</evidence>
<evidence type="ECO:0000259" key="12">
    <source>
        <dbReference type="PROSITE" id="PS51285"/>
    </source>
</evidence>
<evidence type="ECO:0000256" key="3">
    <source>
        <dbReference type="ARBA" id="ARBA00022679"/>
    </source>
</evidence>
<dbReference type="SMART" id="SM00220">
    <property type="entry name" value="S_TKc"/>
    <property type="match status" value="1"/>
</dbReference>
<keyword evidence="4 9" id="KW-0547">Nucleotide-binding</keyword>
<dbReference type="PROSITE" id="PS00107">
    <property type="entry name" value="PROTEIN_KINASE_ATP"/>
    <property type="match status" value="1"/>
</dbReference>
<dbReference type="InterPro" id="IPR008271">
    <property type="entry name" value="Ser/Thr_kinase_AS"/>
</dbReference>
<dbReference type="InterPro" id="IPR017441">
    <property type="entry name" value="Protein_kinase_ATP_BS"/>
</dbReference>
<evidence type="ECO:0000256" key="8">
    <source>
        <dbReference type="ARBA" id="ARBA00047454"/>
    </source>
</evidence>
<keyword evidence="6 9" id="KW-0067">ATP-binding</keyword>
<gene>
    <name evidence="13" type="ORF">HK103_002481</name>
</gene>
<dbReference type="EMBL" id="JADGKB010000019">
    <property type="protein sequence ID" value="KAJ3259283.1"/>
    <property type="molecule type" value="Genomic_DNA"/>
</dbReference>
<dbReference type="GO" id="GO:0005952">
    <property type="term" value="C:cAMP-dependent protein kinase complex"/>
    <property type="evidence" value="ECO:0007669"/>
    <property type="project" value="TreeGrafter"/>
</dbReference>
<evidence type="ECO:0000256" key="10">
    <source>
        <dbReference type="RuleBase" id="RU000304"/>
    </source>
</evidence>
<accession>A0AAD5UIQ9</accession>
<feature type="domain" description="AGC-kinase C-terminal" evidence="12">
    <location>
        <begin position="276"/>
        <end position="329"/>
    </location>
</feature>
<dbReference type="Proteomes" id="UP001210925">
    <property type="component" value="Unassembled WGS sequence"/>
</dbReference>
<dbReference type="GO" id="GO:0004691">
    <property type="term" value="F:cAMP-dependent protein kinase activity"/>
    <property type="evidence" value="ECO:0007669"/>
    <property type="project" value="UniProtKB-EC"/>
</dbReference>
<dbReference type="Pfam" id="PF00069">
    <property type="entry name" value="Pkinase"/>
    <property type="match status" value="1"/>
</dbReference>
<evidence type="ECO:0000313" key="14">
    <source>
        <dbReference type="Proteomes" id="UP001210925"/>
    </source>
</evidence>
<reference evidence="13" key="1">
    <citation type="submission" date="2020-05" db="EMBL/GenBank/DDBJ databases">
        <title>Phylogenomic resolution of chytrid fungi.</title>
        <authorList>
            <person name="Stajich J.E."/>
            <person name="Amses K."/>
            <person name="Simmons R."/>
            <person name="Seto K."/>
            <person name="Myers J."/>
            <person name="Bonds A."/>
            <person name="Quandt C.A."/>
            <person name="Barry K."/>
            <person name="Liu P."/>
            <person name="Grigoriev I."/>
            <person name="Longcore J.E."/>
            <person name="James T.Y."/>
        </authorList>
    </citation>
    <scope>NUCLEOTIDE SEQUENCE</scope>
    <source>
        <strain evidence="13">PLAUS21</strain>
    </source>
</reference>
<comment type="caution">
    <text evidence="13">The sequence shown here is derived from an EMBL/GenBank/DDBJ whole genome shotgun (WGS) entry which is preliminary data.</text>
</comment>
<dbReference type="SUPFAM" id="SSF56112">
    <property type="entry name" value="Protein kinase-like (PK-like)"/>
    <property type="match status" value="1"/>
</dbReference>
<keyword evidence="3" id="KW-0808">Transferase</keyword>
<evidence type="ECO:0000256" key="7">
    <source>
        <dbReference type="ARBA" id="ARBA00047292"/>
    </source>
</evidence>
<dbReference type="CDD" id="cd05580">
    <property type="entry name" value="STKc_PKA_like"/>
    <property type="match status" value="1"/>
</dbReference>
<dbReference type="Gene3D" id="3.30.200.20">
    <property type="entry name" value="Phosphorylase Kinase, domain 1"/>
    <property type="match status" value="1"/>
</dbReference>
<feature type="domain" description="Protein kinase" evidence="11">
    <location>
        <begin position="22"/>
        <end position="275"/>
    </location>
</feature>
<evidence type="ECO:0000313" key="13">
    <source>
        <dbReference type="EMBL" id="KAJ3259283.1"/>
    </source>
</evidence>
<keyword evidence="14" id="KW-1185">Reference proteome</keyword>
<organism evidence="13 14">
    <name type="scientific">Boothiomyces macroporosus</name>
    <dbReference type="NCBI Taxonomy" id="261099"/>
    <lineage>
        <taxon>Eukaryota</taxon>
        <taxon>Fungi</taxon>
        <taxon>Fungi incertae sedis</taxon>
        <taxon>Chytridiomycota</taxon>
        <taxon>Chytridiomycota incertae sedis</taxon>
        <taxon>Chytridiomycetes</taxon>
        <taxon>Rhizophydiales</taxon>
        <taxon>Terramycetaceae</taxon>
        <taxon>Boothiomyces</taxon>
    </lineage>
</organism>
<dbReference type="GO" id="GO:0005829">
    <property type="term" value="C:cytosol"/>
    <property type="evidence" value="ECO:0007669"/>
    <property type="project" value="TreeGrafter"/>
</dbReference>
<proteinExistence type="inferred from homology"/>
<comment type="similarity">
    <text evidence="10">Belongs to the protein kinase superfamily.</text>
</comment>
<dbReference type="PROSITE" id="PS50011">
    <property type="entry name" value="PROTEIN_KINASE_DOM"/>
    <property type="match status" value="1"/>
</dbReference>
<dbReference type="PANTHER" id="PTHR24353:SF37">
    <property type="entry name" value="CAMP-DEPENDENT PROTEIN KINASE CATALYTIC SUBUNIT PRKX"/>
    <property type="match status" value="1"/>
</dbReference>
<sequence>MVKGDPSITNGVQRYGVTVNGFVRLKTLGTGSFSRVYLVKNQKQNYYALKRLSKAHIIKNKQIDHTLSERAILSRIEFPFIVNLVCTFNDELNVYFLMEYAIGGELFTHLRRAGRFSNEMAKFYSGQITLALEHLHGLDIVYRDLKPENILLDYQGNVKIADFGFAKVVPDRTWTFCGTAEYIAPEIIKSQGHGKAVDWWALGVLIFEMLAGHPPFYHEDPLGIYQLILAGKINFPPHFAPQAVDIVKRFLTADLSKRLGNLQHGALQVKSHPWFDGFNWNDLLAKQIRPPIVPFISGLGDTRNFDEYPDEIPQQEKVPTEYDAYFECF</sequence>
<dbReference type="GO" id="GO:0005524">
    <property type="term" value="F:ATP binding"/>
    <property type="evidence" value="ECO:0007669"/>
    <property type="project" value="UniProtKB-UniRule"/>
</dbReference>
<dbReference type="PROSITE" id="PS00108">
    <property type="entry name" value="PROTEIN_KINASE_ST"/>
    <property type="match status" value="1"/>
</dbReference>
<dbReference type="PANTHER" id="PTHR24353">
    <property type="entry name" value="CYCLIC NUCLEOTIDE-DEPENDENT PROTEIN KINASE"/>
    <property type="match status" value="1"/>
</dbReference>
<evidence type="ECO:0000256" key="6">
    <source>
        <dbReference type="ARBA" id="ARBA00022840"/>
    </source>
</evidence>
<keyword evidence="5" id="KW-0418">Kinase</keyword>
<comment type="catalytic activity">
    <reaction evidence="7">
        <text>L-threonyl-[protein] + ATP = O-phospho-L-threonyl-[protein] + ADP + H(+)</text>
        <dbReference type="Rhea" id="RHEA:46608"/>
        <dbReference type="Rhea" id="RHEA-COMP:11060"/>
        <dbReference type="Rhea" id="RHEA-COMP:11605"/>
        <dbReference type="ChEBI" id="CHEBI:15378"/>
        <dbReference type="ChEBI" id="CHEBI:30013"/>
        <dbReference type="ChEBI" id="CHEBI:30616"/>
        <dbReference type="ChEBI" id="CHEBI:61977"/>
        <dbReference type="ChEBI" id="CHEBI:456216"/>
        <dbReference type="EC" id="2.7.11.11"/>
    </reaction>
</comment>
<evidence type="ECO:0000256" key="9">
    <source>
        <dbReference type="PROSITE-ProRule" id="PRU10141"/>
    </source>
</evidence>
<keyword evidence="2 10" id="KW-0723">Serine/threonine-protein kinase</keyword>
<protein>
    <recommendedName>
        <fullName evidence="1">cAMP-dependent protein kinase</fullName>
        <ecNumber evidence="1">2.7.11.11</ecNumber>
    </recommendedName>
</protein>